<protein>
    <submittedName>
        <fullName evidence="1">Uncharacterized protein</fullName>
    </submittedName>
</protein>
<evidence type="ECO:0000313" key="2">
    <source>
        <dbReference type="Proteomes" id="UP001150062"/>
    </source>
</evidence>
<organism evidence="1 2">
    <name type="scientific">Anaeramoeba flamelloides</name>
    <dbReference type="NCBI Taxonomy" id="1746091"/>
    <lineage>
        <taxon>Eukaryota</taxon>
        <taxon>Metamonada</taxon>
        <taxon>Anaeramoebidae</taxon>
        <taxon>Anaeramoeba</taxon>
    </lineage>
</organism>
<gene>
    <name evidence="1" type="ORF">M0813_02727</name>
</gene>
<reference evidence="1" key="1">
    <citation type="submission" date="2022-08" db="EMBL/GenBank/DDBJ databases">
        <title>Novel sulfate-reducing endosymbionts in the free-living metamonad Anaeramoeba.</title>
        <authorList>
            <person name="Jerlstrom-Hultqvist J."/>
            <person name="Cepicka I."/>
            <person name="Gallot-Lavallee L."/>
            <person name="Salas-Leiva D."/>
            <person name="Curtis B.A."/>
            <person name="Zahonova K."/>
            <person name="Pipaliya S."/>
            <person name="Dacks J."/>
            <person name="Roger A.J."/>
        </authorList>
    </citation>
    <scope>NUCLEOTIDE SEQUENCE</scope>
    <source>
        <strain evidence="1">Schooner1</strain>
    </source>
</reference>
<accession>A0ABQ8YE80</accession>
<sequence length="105" mass="12188">MNWGDVFKSNKSIEELVQTEVLPHTSINKPNEQEISSIPFEKKLFYIRDWIPDKNDQNGKRQETSFDKSELMISPLYIDLNEIISPEFISPGDVLNKTEKSSNKN</sequence>
<name>A0ABQ8YE80_9EUKA</name>
<dbReference type="EMBL" id="JAOAOG010000173">
    <property type="protein sequence ID" value="KAJ6242877.1"/>
    <property type="molecule type" value="Genomic_DNA"/>
</dbReference>
<evidence type="ECO:0000313" key="1">
    <source>
        <dbReference type="EMBL" id="KAJ6242877.1"/>
    </source>
</evidence>
<proteinExistence type="predicted"/>
<dbReference type="Proteomes" id="UP001150062">
    <property type="component" value="Unassembled WGS sequence"/>
</dbReference>
<comment type="caution">
    <text evidence="1">The sequence shown here is derived from an EMBL/GenBank/DDBJ whole genome shotgun (WGS) entry which is preliminary data.</text>
</comment>
<keyword evidence="2" id="KW-1185">Reference proteome</keyword>